<keyword evidence="4" id="KW-0378">Hydrolase</keyword>
<dbReference type="EMBL" id="CAFABI010000028">
    <property type="protein sequence ID" value="CAB4824017.1"/>
    <property type="molecule type" value="Genomic_DNA"/>
</dbReference>
<protein>
    <recommendedName>
        <fullName evidence="2">imidazolonepropionase</fullName>
        <ecNumber evidence="2">3.5.2.7</ecNumber>
    </recommendedName>
</protein>
<evidence type="ECO:0000256" key="3">
    <source>
        <dbReference type="ARBA" id="ARBA00022723"/>
    </source>
</evidence>
<dbReference type="Pfam" id="PF01979">
    <property type="entry name" value="Amidohydro_1"/>
    <property type="match status" value="1"/>
</dbReference>
<proteinExistence type="inferred from homology"/>
<dbReference type="Gene3D" id="2.30.40.10">
    <property type="entry name" value="Urease, subunit C, domain 1"/>
    <property type="match status" value="1"/>
</dbReference>
<sequence>MSRTLVDNIGLLVTNDLSVDGSPLGVIENAAFIVEDEIVTWVGASGDVSHKDVSNTVDAHGRCVIPGFVDSHSHLVFAGDRSAEFRARMQGEPYAAGGINYTVELTRAASNGDLLASARRLFAEATASGTTTMETKSGYGLTVDDEARSLAVAKQITDETTFLGAHIVPKEFKSSPEDYVDLVCGPMLDAALPNSKWIDVFCDKGAFTADQARRILSAGMAKGLLPRLHANQLEPGEGVQLGVELGAASVDHVSHLSDADVAALSKSKTVATLLPGAEFSTRSAYPDARRLFEAGVTVALASDCNPGSSYTTNMPFVIAVAVRDMYFSPEQALWSATKGGAQALRRTDVGHLGKGASADFSILGTHTYMHLAYRPGVQLIDEVWRHGVRVK</sequence>
<dbReference type="InterPro" id="IPR011059">
    <property type="entry name" value="Metal-dep_hydrolase_composite"/>
</dbReference>
<feature type="domain" description="Amidohydrolase-related" evidence="8">
    <location>
        <begin position="64"/>
        <end position="371"/>
    </location>
</feature>
<dbReference type="GO" id="GO:0046872">
    <property type="term" value="F:metal ion binding"/>
    <property type="evidence" value="ECO:0007669"/>
    <property type="project" value="UniProtKB-KW"/>
</dbReference>
<evidence type="ECO:0000259" key="8">
    <source>
        <dbReference type="Pfam" id="PF01979"/>
    </source>
</evidence>
<accession>A0A6J6ZU24</accession>
<dbReference type="HAMAP" id="MF_00372">
    <property type="entry name" value="HutI"/>
    <property type="match status" value="1"/>
</dbReference>
<keyword evidence="6" id="KW-0862">Zinc</keyword>
<keyword evidence="5" id="KW-0369">Histidine metabolism</keyword>
<dbReference type="Gene3D" id="3.20.20.140">
    <property type="entry name" value="Metal-dependent hydrolases"/>
    <property type="match status" value="1"/>
</dbReference>
<evidence type="ECO:0000256" key="4">
    <source>
        <dbReference type="ARBA" id="ARBA00022801"/>
    </source>
</evidence>
<name>A0A6J6ZU24_9ZZZZ</name>
<dbReference type="GO" id="GO:0019556">
    <property type="term" value="P:L-histidine catabolic process to glutamate and formamide"/>
    <property type="evidence" value="ECO:0007669"/>
    <property type="project" value="InterPro"/>
</dbReference>
<dbReference type="GO" id="GO:0005737">
    <property type="term" value="C:cytoplasm"/>
    <property type="evidence" value="ECO:0007669"/>
    <property type="project" value="InterPro"/>
</dbReference>
<dbReference type="NCBIfam" id="TIGR01224">
    <property type="entry name" value="hutI"/>
    <property type="match status" value="1"/>
</dbReference>
<organism evidence="9">
    <name type="scientific">freshwater metagenome</name>
    <dbReference type="NCBI Taxonomy" id="449393"/>
    <lineage>
        <taxon>unclassified sequences</taxon>
        <taxon>metagenomes</taxon>
        <taxon>ecological metagenomes</taxon>
    </lineage>
</organism>
<dbReference type="PANTHER" id="PTHR42752:SF1">
    <property type="entry name" value="IMIDAZOLONEPROPIONASE-RELATED"/>
    <property type="match status" value="1"/>
</dbReference>
<dbReference type="GO" id="GO:0050480">
    <property type="term" value="F:imidazolonepropionase activity"/>
    <property type="evidence" value="ECO:0007669"/>
    <property type="project" value="UniProtKB-EC"/>
</dbReference>
<dbReference type="SUPFAM" id="SSF51338">
    <property type="entry name" value="Composite domain of metallo-dependent hydrolases"/>
    <property type="match status" value="1"/>
</dbReference>
<evidence type="ECO:0000256" key="6">
    <source>
        <dbReference type="ARBA" id="ARBA00022833"/>
    </source>
</evidence>
<dbReference type="EC" id="3.5.2.7" evidence="2"/>
<keyword evidence="7" id="KW-0408">Iron</keyword>
<evidence type="ECO:0000256" key="2">
    <source>
        <dbReference type="ARBA" id="ARBA00012864"/>
    </source>
</evidence>
<evidence type="ECO:0000313" key="9">
    <source>
        <dbReference type="EMBL" id="CAB4824017.1"/>
    </source>
</evidence>
<dbReference type="AlphaFoldDB" id="A0A6J6ZU24"/>
<gene>
    <name evidence="9" type="ORF">UFOPK3197_00386</name>
</gene>
<dbReference type="SUPFAM" id="SSF51556">
    <property type="entry name" value="Metallo-dependent hydrolases"/>
    <property type="match status" value="1"/>
</dbReference>
<evidence type="ECO:0000256" key="1">
    <source>
        <dbReference type="ARBA" id="ARBA00005023"/>
    </source>
</evidence>
<evidence type="ECO:0000256" key="7">
    <source>
        <dbReference type="ARBA" id="ARBA00023004"/>
    </source>
</evidence>
<dbReference type="PANTHER" id="PTHR42752">
    <property type="entry name" value="IMIDAZOLONEPROPIONASE"/>
    <property type="match status" value="1"/>
</dbReference>
<comment type="pathway">
    <text evidence="1">Amino-acid degradation.</text>
</comment>
<dbReference type="InterPro" id="IPR032466">
    <property type="entry name" value="Metal_Hydrolase"/>
</dbReference>
<dbReference type="InterPro" id="IPR006680">
    <property type="entry name" value="Amidohydro-rel"/>
</dbReference>
<dbReference type="InterPro" id="IPR005920">
    <property type="entry name" value="HutI"/>
</dbReference>
<keyword evidence="3" id="KW-0479">Metal-binding</keyword>
<reference evidence="9" key="1">
    <citation type="submission" date="2020-05" db="EMBL/GenBank/DDBJ databases">
        <authorList>
            <person name="Chiriac C."/>
            <person name="Salcher M."/>
            <person name="Ghai R."/>
            <person name="Kavagutti S V."/>
        </authorList>
    </citation>
    <scope>NUCLEOTIDE SEQUENCE</scope>
</reference>
<evidence type="ECO:0000256" key="5">
    <source>
        <dbReference type="ARBA" id="ARBA00022808"/>
    </source>
</evidence>